<feature type="compositionally biased region" description="Polar residues" evidence="1">
    <location>
        <begin position="392"/>
        <end position="410"/>
    </location>
</feature>
<comment type="caution">
    <text evidence="2">The sequence shown here is derived from an EMBL/GenBank/DDBJ whole genome shotgun (WGS) entry which is preliminary data.</text>
</comment>
<name>A0A9K3L5M4_9STRA</name>
<evidence type="ECO:0000313" key="2">
    <source>
        <dbReference type="EMBL" id="KAG7355822.1"/>
    </source>
</evidence>
<feature type="compositionally biased region" description="Basic residues" evidence="1">
    <location>
        <begin position="478"/>
        <end position="488"/>
    </location>
</feature>
<feature type="compositionally biased region" description="Polar residues" evidence="1">
    <location>
        <begin position="291"/>
        <end position="324"/>
    </location>
</feature>
<feature type="region of interest" description="Disordered" evidence="1">
    <location>
        <begin position="192"/>
        <end position="233"/>
    </location>
</feature>
<feature type="region of interest" description="Disordered" evidence="1">
    <location>
        <begin position="66"/>
        <end position="87"/>
    </location>
</feature>
<feature type="region of interest" description="Disordered" evidence="1">
    <location>
        <begin position="353"/>
        <end position="420"/>
    </location>
</feature>
<feature type="region of interest" description="Disordered" evidence="1">
    <location>
        <begin position="114"/>
        <end position="133"/>
    </location>
</feature>
<proteinExistence type="predicted"/>
<feature type="compositionally biased region" description="Polar residues" evidence="1">
    <location>
        <begin position="777"/>
        <end position="791"/>
    </location>
</feature>
<dbReference type="Proteomes" id="UP000693970">
    <property type="component" value="Unassembled WGS sequence"/>
</dbReference>
<feature type="region of interest" description="Disordered" evidence="1">
    <location>
        <begin position="1"/>
        <end position="52"/>
    </location>
</feature>
<feature type="compositionally biased region" description="Basic and acidic residues" evidence="1">
    <location>
        <begin position="714"/>
        <end position="723"/>
    </location>
</feature>
<reference evidence="2" key="2">
    <citation type="submission" date="2021-04" db="EMBL/GenBank/DDBJ databases">
        <authorList>
            <person name="Podell S."/>
        </authorList>
    </citation>
    <scope>NUCLEOTIDE SEQUENCE</scope>
    <source>
        <strain evidence="2">Hildebrandi</strain>
    </source>
</reference>
<keyword evidence="3" id="KW-1185">Reference proteome</keyword>
<feature type="region of interest" description="Disordered" evidence="1">
    <location>
        <begin position="266"/>
        <end position="324"/>
    </location>
</feature>
<organism evidence="2 3">
    <name type="scientific">Nitzschia inconspicua</name>
    <dbReference type="NCBI Taxonomy" id="303405"/>
    <lineage>
        <taxon>Eukaryota</taxon>
        <taxon>Sar</taxon>
        <taxon>Stramenopiles</taxon>
        <taxon>Ochrophyta</taxon>
        <taxon>Bacillariophyta</taxon>
        <taxon>Bacillariophyceae</taxon>
        <taxon>Bacillariophycidae</taxon>
        <taxon>Bacillariales</taxon>
        <taxon>Bacillariaceae</taxon>
        <taxon>Nitzschia</taxon>
    </lineage>
</organism>
<feature type="compositionally biased region" description="Low complexity" evidence="1">
    <location>
        <begin position="669"/>
        <end position="699"/>
    </location>
</feature>
<dbReference type="AlphaFoldDB" id="A0A9K3L5M4"/>
<dbReference type="EMBL" id="JAGRRH010000015">
    <property type="protein sequence ID" value="KAG7355822.1"/>
    <property type="molecule type" value="Genomic_DNA"/>
</dbReference>
<feature type="region of interest" description="Disordered" evidence="1">
    <location>
        <begin position="463"/>
        <end position="500"/>
    </location>
</feature>
<evidence type="ECO:0000313" key="3">
    <source>
        <dbReference type="Proteomes" id="UP000693970"/>
    </source>
</evidence>
<protein>
    <submittedName>
        <fullName evidence="2">Uncharacterized protein</fullName>
    </submittedName>
</protein>
<reference evidence="2" key="1">
    <citation type="journal article" date="2021" name="Sci. Rep.">
        <title>Diploid genomic architecture of Nitzschia inconspicua, an elite biomass production diatom.</title>
        <authorList>
            <person name="Oliver A."/>
            <person name="Podell S."/>
            <person name="Pinowska A."/>
            <person name="Traller J.C."/>
            <person name="Smith S.R."/>
            <person name="McClure R."/>
            <person name="Beliaev A."/>
            <person name="Bohutskyi P."/>
            <person name="Hill E.A."/>
            <person name="Rabines A."/>
            <person name="Zheng H."/>
            <person name="Allen L.Z."/>
            <person name="Kuo A."/>
            <person name="Grigoriev I.V."/>
            <person name="Allen A.E."/>
            <person name="Hazlebeck D."/>
            <person name="Allen E.E."/>
        </authorList>
    </citation>
    <scope>NUCLEOTIDE SEQUENCE</scope>
    <source>
        <strain evidence="2">Hildebrandi</strain>
    </source>
</reference>
<accession>A0A9K3L5M4</accession>
<gene>
    <name evidence="2" type="ORF">IV203_000508</name>
</gene>
<sequence length="862" mass="93463">MLDTAFSRTPKGFPAAPPFFDSDGRDSTEPQGDSEDEQEDATLVSETNNGESGIISYVESFDDLTPRIHSPSMVDSSPGTALERNRLKKRTLESQLAAWREGIGKAKVTKQPSLKNVDSASDGPPPLVDWEESESDLASYQTVTNNSRNDHILVDSLDASISTASLPMLVDYDTPEDSLRLSQFSRLKSRSKISSSALDLRNPSDDKGNSTTSGAKFSPLETKKPRSSFRRASMGSVPLTSARMTTGGWISNIIFNDDLTKTLHNDTLDSQRSSTQASPRMRIKKERRSSLESSCLTSDQNNVGNNSIPSNQGGTLSALISQPDQQSLSHSENIVCPGKIILQCRRRSSKSILSVDSSLSSERTGTASQRLRVKSEGCSRSSRFRDKGRASSGASSVTTNGSDKSKSSIARKNGKKSNCDKLTARDDNDLASVTSYETMHSCSTRKPICRTQSFDSLASSIDSMGKANDEASKTAQRQPRKPANRQGRRNSTGHVEKKSFENDFGALTKVNLNLMHERRGSVGSKMPEQSIVMTDIVPTGKTKQSKAKSERCLGIDTNKRAPRRMSTGATFSGMLVDHVDSQHLARTSLDSPSNKQQLRQSRKMSTGISNCYAPITASLKEEIRQIAVKPKHPSSGRSISSVELWNGSNTSACTASVSSWKSSAEVDKPSSLLSTASSSSKNSNRKPSSLLSTASSSKSSNRKPDSSRTVQSKKNYDPNDGPHKQLPNIDTMIKNSPSRSRIIMNRLNIFKSKQGSNGEESMGNRHRRRASADGGTTDMSNNGNPQWQQKSCPPKGPGARRRASTGAATELLFDNPSHGADLTTTGAVFPQEPVQFGSPKRSGRAGRRLSLGLLRVSKKKGS</sequence>
<feature type="region of interest" description="Disordered" evidence="1">
    <location>
        <begin position="586"/>
        <end position="605"/>
    </location>
</feature>
<feature type="region of interest" description="Disordered" evidence="1">
    <location>
        <begin position="664"/>
        <end position="735"/>
    </location>
</feature>
<feature type="compositionally biased region" description="Basic and acidic residues" evidence="1">
    <location>
        <begin position="373"/>
        <end position="389"/>
    </location>
</feature>
<feature type="region of interest" description="Disordered" evidence="1">
    <location>
        <begin position="749"/>
        <end position="862"/>
    </location>
</feature>
<evidence type="ECO:0000256" key="1">
    <source>
        <dbReference type="SAM" id="MobiDB-lite"/>
    </source>
</evidence>